<dbReference type="InterPro" id="IPR002547">
    <property type="entry name" value="tRNA-bd_dom"/>
</dbReference>
<dbReference type="CDD" id="cd02799">
    <property type="entry name" value="tRNA_bind_EMAP-II_like"/>
    <property type="match status" value="1"/>
</dbReference>
<dbReference type="Pfam" id="PF01588">
    <property type="entry name" value="tRNA_bind"/>
    <property type="match status" value="1"/>
</dbReference>
<dbReference type="Proteomes" id="UP001157974">
    <property type="component" value="Unassembled WGS sequence"/>
</dbReference>
<dbReference type="EMBL" id="JAMWBK010000004">
    <property type="protein sequence ID" value="KAJ8906196.1"/>
    <property type="molecule type" value="Genomic_DNA"/>
</dbReference>
<evidence type="ECO:0000256" key="3">
    <source>
        <dbReference type="PROSITE-ProRule" id="PRU00209"/>
    </source>
</evidence>
<dbReference type="SUPFAM" id="SSF50249">
    <property type="entry name" value="Nucleic acid-binding proteins"/>
    <property type="match status" value="1"/>
</dbReference>
<sequence length="291" mass="30702">MALRGMAGFVGGIGGIGAVRSKATICSADGISFQNIRLGSASLSWAASGSRAYRVVYKSDSNPASFRTVTRSSVILKGLSPGSSYDMSISELDSKKVLSRASFTTMSAEAPESAGAESETEAAALPLTELSRLEIRAGTVIECKKHPEADTLYVETIDVGEPEPRTIVSGLVKFMSEEELTGRKVVVLCNLKPRAMRGITSHGMLLCASNEDHSEVDPLSPPEECGNGELITFDGHKSAPIDPGNRASKAFDRVADDLSTNEDGIAQYQDAAFKTSSGPCYSPRKLVGGVS</sequence>
<dbReference type="AlphaFoldDB" id="A0AAV8UX72"/>
<dbReference type="SUPFAM" id="SSF49265">
    <property type="entry name" value="Fibronectin type III"/>
    <property type="match status" value="1"/>
</dbReference>
<evidence type="ECO:0000256" key="1">
    <source>
        <dbReference type="ARBA" id="ARBA00022555"/>
    </source>
</evidence>
<keyword evidence="1 3" id="KW-0820">tRNA-binding</keyword>
<dbReference type="InterPro" id="IPR013783">
    <property type="entry name" value="Ig-like_fold"/>
</dbReference>
<organism evidence="5 6">
    <name type="scientific">Rhodosorus marinus</name>
    <dbReference type="NCBI Taxonomy" id="101924"/>
    <lineage>
        <taxon>Eukaryota</taxon>
        <taxon>Rhodophyta</taxon>
        <taxon>Stylonematophyceae</taxon>
        <taxon>Stylonematales</taxon>
        <taxon>Stylonemataceae</taxon>
        <taxon>Rhodosorus</taxon>
    </lineage>
</organism>
<dbReference type="PANTHER" id="PTHR11586">
    <property type="entry name" value="TRNA-AMINOACYLATION COFACTOR ARC1 FAMILY MEMBER"/>
    <property type="match status" value="1"/>
</dbReference>
<dbReference type="CDD" id="cd00063">
    <property type="entry name" value="FN3"/>
    <property type="match status" value="1"/>
</dbReference>
<comment type="caution">
    <text evidence="5">The sequence shown here is derived from an EMBL/GenBank/DDBJ whole genome shotgun (WGS) entry which is preliminary data.</text>
</comment>
<evidence type="ECO:0000313" key="6">
    <source>
        <dbReference type="Proteomes" id="UP001157974"/>
    </source>
</evidence>
<dbReference type="InterPro" id="IPR036116">
    <property type="entry name" value="FN3_sf"/>
</dbReference>
<keyword evidence="6" id="KW-1185">Reference proteome</keyword>
<dbReference type="GO" id="GO:0000049">
    <property type="term" value="F:tRNA binding"/>
    <property type="evidence" value="ECO:0007669"/>
    <property type="project" value="UniProtKB-UniRule"/>
</dbReference>
<dbReference type="PROSITE" id="PS50886">
    <property type="entry name" value="TRBD"/>
    <property type="match status" value="1"/>
</dbReference>
<dbReference type="InterPro" id="IPR012340">
    <property type="entry name" value="NA-bd_OB-fold"/>
</dbReference>
<protein>
    <recommendedName>
        <fullName evidence="4">tRNA-binding domain-containing protein</fullName>
    </recommendedName>
</protein>
<dbReference type="Gene3D" id="2.60.40.10">
    <property type="entry name" value="Immunoglobulins"/>
    <property type="match status" value="1"/>
</dbReference>
<evidence type="ECO:0000313" key="5">
    <source>
        <dbReference type="EMBL" id="KAJ8906196.1"/>
    </source>
</evidence>
<proteinExistence type="predicted"/>
<dbReference type="InterPro" id="IPR003961">
    <property type="entry name" value="FN3_dom"/>
</dbReference>
<reference evidence="5 6" key="1">
    <citation type="journal article" date="2023" name="Nat. Commun.">
        <title>Origin of minicircular mitochondrial genomes in red algae.</title>
        <authorList>
            <person name="Lee Y."/>
            <person name="Cho C.H."/>
            <person name="Lee Y.M."/>
            <person name="Park S.I."/>
            <person name="Yang J.H."/>
            <person name="West J.A."/>
            <person name="Bhattacharya D."/>
            <person name="Yoon H.S."/>
        </authorList>
    </citation>
    <scope>NUCLEOTIDE SEQUENCE [LARGE SCALE GENOMIC DNA]</scope>
    <source>
        <strain evidence="5 6">CCMP1338</strain>
        <tissue evidence="5">Whole cell</tissue>
    </source>
</reference>
<evidence type="ECO:0000256" key="2">
    <source>
        <dbReference type="ARBA" id="ARBA00022884"/>
    </source>
</evidence>
<feature type="domain" description="TRNA-binding" evidence="4">
    <location>
        <begin position="129"/>
        <end position="232"/>
    </location>
</feature>
<evidence type="ECO:0000259" key="4">
    <source>
        <dbReference type="PROSITE" id="PS50886"/>
    </source>
</evidence>
<gene>
    <name evidence="5" type="ORF">NDN08_002691</name>
</gene>
<name>A0AAV8UX72_9RHOD</name>
<dbReference type="Gene3D" id="2.40.50.140">
    <property type="entry name" value="Nucleic acid-binding proteins"/>
    <property type="match status" value="1"/>
</dbReference>
<accession>A0AAV8UX72</accession>
<keyword evidence="2 3" id="KW-0694">RNA-binding</keyword>
<dbReference type="PANTHER" id="PTHR11586:SF33">
    <property type="entry name" value="AMINOACYL TRNA SYNTHASE COMPLEX-INTERACTING MULTIFUNCTIONAL PROTEIN 1"/>
    <property type="match status" value="1"/>
</dbReference>
<dbReference type="InterPro" id="IPR051270">
    <property type="entry name" value="Tyrosine-tRNA_ligase_regulator"/>
</dbReference>